<dbReference type="Proteomes" id="UP000186817">
    <property type="component" value="Unassembled WGS sequence"/>
</dbReference>
<feature type="compositionally biased region" description="Polar residues" evidence="1">
    <location>
        <begin position="609"/>
        <end position="618"/>
    </location>
</feature>
<keyword evidence="2" id="KW-0732">Signal</keyword>
<dbReference type="EMBL" id="LSRX01000907">
    <property type="protein sequence ID" value="OLP86617.1"/>
    <property type="molecule type" value="Genomic_DNA"/>
</dbReference>
<dbReference type="OrthoDB" id="39045at2759"/>
<dbReference type="SUPFAM" id="SSF74650">
    <property type="entry name" value="Galactose mutarotase-like"/>
    <property type="match status" value="1"/>
</dbReference>
<dbReference type="GO" id="GO:0003824">
    <property type="term" value="F:catalytic activity"/>
    <property type="evidence" value="ECO:0007669"/>
    <property type="project" value="InterPro"/>
</dbReference>
<dbReference type="InterPro" id="IPR011013">
    <property type="entry name" value="Gal_mutarotase_sf_dom"/>
</dbReference>
<feature type="region of interest" description="Disordered" evidence="1">
    <location>
        <begin position="898"/>
        <end position="937"/>
    </location>
</feature>
<protein>
    <submittedName>
        <fullName evidence="3">Uncharacterized protein</fullName>
    </submittedName>
</protein>
<feature type="region of interest" description="Disordered" evidence="1">
    <location>
        <begin position="609"/>
        <end position="638"/>
    </location>
</feature>
<feature type="signal peptide" evidence="2">
    <location>
        <begin position="1"/>
        <end position="21"/>
    </location>
</feature>
<evidence type="ECO:0000256" key="1">
    <source>
        <dbReference type="SAM" id="MobiDB-lite"/>
    </source>
</evidence>
<feature type="region of interest" description="Disordered" evidence="1">
    <location>
        <begin position="678"/>
        <end position="723"/>
    </location>
</feature>
<dbReference type="GO" id="GO:0005975">
    <property type="term" value="P:carbohydrate metabolic process"/>
    <property type="evidence" value="ECO:0007669"/>
    <property type="project" value="InterPro"/>
</dbReference>
<comment type="caution">
    <text evidence="3">The sequence shown here is derived from an EMBL/GenBank/DDBJ whole genome shotgun (WGS) entry which is preliminary data.</text>
</comment>
<accession>A0A1Q9CUN8</accession>
<evidence type="ECO:0000313" key="4">
    <source>
        <dbReference type="Proteomes" id="UP000186817"/>
    </source>
</evidence>
<feature type="compositionally biased region" description="Low complexity" evidence="1">
    <location>
        <begin position="624"/>
        <end position="635"/>
    </location>
</feature>
<reference evidence="3 4" key="1">
    <citation type="submission" date="2016-02" db="EMBL/GenBank/DDBJ databases">
        <title>Genome analysis of coral dinoflagellate symbionts highlights evolutionary adaptations to a symbiotic lifestyle.</title>
        <authorList>
            <person name="Aranda M."/>
            <person name="Li Y."/>
            <person name="Liew Y.J."/>
            <person name="Baumgarten S."/>
            <person name="Simakov O."/>
            <person name="Wilson M."/>
            <person name="Piel J."/>
            <person name="Ashoor H."/>
            <person name="Bougouffa S."/>
            <person name="Bajic V.B."/>
            <person name="Ryu T."/>
            <person name="Ravasi T."/>
            <person name="Bayer T."/>
            <person name="Micklem G."/>
            <person name="Kim H."/>
            <person name="Bhak J."/>
            <person name="Lajeunesse T.C."/>
            <person name="Voolstra C.R."/>
        </authorList>
    </citation>
    <scope>NUCLEOTIDE SEQUENCE [LARGE SCALE GENOMIC DNA]</scope>
    <source>
        <strain evidence="3 4">CCMP2467</strain>
    </source>
</reference>
<feature type="compositionally biased region" description="Low complexity" evidence="1">
    <location>
        <begin position="863"/>
        <end position="879"/>
    </location>
</feature>
<dbReference type="GO" id="GO:0030246">
    <property type="term" value="F:carbohydrate binding"/>
    <property type="evidence" value="ECO:0007669"/>
    <property type="project" value="InterPro"/>
</dbReference>
<proteinExistence type="predicted"/>
<keyword evidence="4" id="KW-1185">Reference proteome</keyword>
<evidence type="ECO:0000256" key="2">
    <source>
        <dbReference type="SAM" id="SignalP"/>
    </source>
</evidence>
<name>A0A1Q9CUN8_SYMMI</name>
<evidence type="ECO:0000313" key="3">
    <source>
        <dbReference type="EMBL" id="OLP86617.1"/>
    </source>
</evidence>
<sequence length="1149" mass="125456">MFKMGFACLLLLIAFVQRGHSRQDEVPSASCAGSRSSSPGCDKGLSMLAQRHRVTKKDLLEKVTVATSTHTLYYAPDLPDVGDMTKVTTEEVPAWTLENDRGVRAKVMRKGGNLVELSKDGHPYVWDNTKGAIYYGVNSSTFPLTRGLYINGGVRFAAVTPEHGLYYDSLWDITFEQTEETTPEDSLQGEEEQSRSIILSITDSSEQRQKLNEVINPTAADAKGAAWMPMTFPIDEDSQIVTPQAYRFKSAAGQKAGKAAIKLDRPLSFGCMDFPRPEDDWCYRDLPKIFRWDSIQPPLTAGSAWLEDPSQGGWDIATTEMCIFYDYPQPPGSVCGRATRYVTLNSSTGLHFTKMTAFGSGLFLEGPPSIAAASVPERWIVTAINAMDAVFPFWRLVCLLLLGKKRRVVRYGKPLQYTLAVESFCLTEGYAALWTANSWMSLARSHCKGTGVSGAAGAAALTLGSREPQEQAIGHSFPGDARSALFAAGLFVLGAVRRRPCCCALPPSFGCRLSALLTVLKDVAYSFLFMAAIVGYRLGKRCAVVRRAFTAIFVTDYRHSDSDQSQLLICQVKANSYPEQAYKPRPGWLHPPSLGSALGVDQVSTPINLPLRGSSQYQPDGGLPTSPTSGATAAAMQQHLPASSLEENDAAPMSVLWSPESRGYSEIEGASSIDSDITLGESSTEAVDAPSTETAPLLGEVGTQASRATKDEGKRSPRPQSRRVAKMLVRLVVARLQGRPARPAAVDHRPGTQAHNYDLPMVTPEEIKQAVRVNRKSRFQIQTIDGADRDFTEDSGNGNMCISSLARRGIQFYKAPNEVLLSPGQDGWIPTSFIYQAAYSSYSSSVNKPRQIEQAQQELPDPQTQAQAQANAGGQATQAVETGEWHVQQARRLLASMESGDANIVMGTPQRRDGDAPGRDATNLEASKNPHEAGEAVASPGRACGLRVLLEQTEQEHIIWSTTSLILLPTIQNRLNTLLPELFRLLASLQDLRAGAHIESARVAQHYVAPHGVFHDAPEIAVGNWVLSLAAELISPECAIISERMTRWEVLWKPGLHNCDKHRKTPDVILAWTAHGMPRNFAGSCADAQALTGSHDDEQRTQPVRLARSQVIKQAAPFGAWKEITHQALIANIRVIRPAGYHSWKSAAR</sequence>
<feature type="chain" id="PRO_5013294192" evidence="2">
    <location>
        <begin position="22"/>
        <end position="1149"/>
    </location>
</feature>
<organism evidence="3 4">
    <name type="scientific">Symbiodinium microadriaticum</name>
    <name type="common">Dinoflagellate</name>
    <name type="synonym">Zooxanthella microadriatica</name>
    <dbReference type="NCBI Taxonomy" id="2951"/>
    <lineage>
        <taxon>Eukaryota</taxon>
        <taxon>Sar</taxon>
        <taxon>Alveolata</taxon>
        <taxon>Dinophyceae</taxon>
        <taxon>Suessiales</taxon>
        <taxon>Symbiodiniaceae</taxon>
        <taxon>Symbiodinium</taxon>
    </lineage>
</organism>
<feature type="region of interest" description="Disordered" evidence="1">
    <location>
        <begin position="849"/>
        <end position="880"/>
    </location>
</feature>
<gene>
    <name evidence="3" type="ORF">AK812_SmicGene32244</name>
</gene>
<dbReference type="AlphaFoldDB" id="A0A1Q9CUN8"/>